<dbReference type="OrthoDB" id="9786141at2"/>
<name>A0A2A5RIX8_9LACT</name>
<gene>
    <name evidence="2" type="ORF">RT41_GL000546</name>
</gene>
<sequence length="266" mass="30905">MRNEKQYYEQEGTESEFLDWYKSQDLQNYEKPSVTIDNVIFAYQPHLRKLQMLLIKRAAHPFQGKYALPGGFINPNEEAKEAAKRETFEETSIRIEQETQMWQIGAFSTPFRDPRGWTISIAHTTFLYPFVESKASDDAFKAEWVTIVPAALDEEEPCFVNQAGETIHLNDDLAFDHADIIRTTFKRIKEALAYNVDITQVLGPSFTSRQVQELFYVFDSKFDKHYSLSNIVKIYVTRLHLLEKVGQVTIKKQSAGRPKMLLSYKK</sequence>
<dbReference type="STRING" id="1291764.GCA_001311235_01307"/>
<feature type="domain" description="Nudix hydrolase" evidence="1">
    <location>
        <begin position="33"/>
        <end position="166"/>
    </location>
</feature>
<dbReference type="InterPro" id="IPR015797">
    <property type="entry name" value="NUDIX_hydrolase-like_dom_sf"/>
</dbReference>
<organism evidence="2 3">
    <name type="scientific">Lactococcus fujiensis JCM 16395</name>
    <dbReference type="NCBI Taxonomy" id="1291764"/>
    <lineage>
        <taxon>Bacteria</taxon>
        <taxon>Bacillati</taxon>
        <taxon>Bacillota</taxon>
        <taxon>Bacilli</taxon>
        <taxon>Lactobacillales</taxon>
        <taxon>Streptococcaceae</taxon>
        <taxon>Lactococcus</taxon>
    </lineage>
</organism>
<accession>A0A2A5RIX8</accession>
<dbReference type="PANTHER" id="PTHR43736:SF5">
    <property type="entry name" value="NUDIX HYDROLASE DOMAIN-CONTAINING PROTEIN"/>
    <property type="match status" value="1"/>
</dbReference>
<keyword evidence="3" id="KW-1185">Reference proteome</keyword>
<dbReference type="Proteomes" id="UP000218181">
    <property type="component" value="Unassembled WGS sequence"/>
</dbReference>
<dbReference type="CDD" id="cd18873">
    <property type="entry name" value="NUDIX_NadM_like"/>
    <property type="match status" value="1"/>
</dbReference>
<reference evidence="2 3" key="1">
    <citation type="submission" date="2014-12" db="EMBL/GenBank/DDBJ databases">
        <title>Draft genome sequences of 10 type strains of Lactococcus.</title>
        <authorList>
            <person name="Sun Z."/>
            <person name="Zhong Z."/>
            <person name="Liu W."/>
            <person name="Zhang W."/>
            <person name="Zhang H."/>
        </authorList>
    </citation>
    <scope>NUCLEOTIDE SEQUENCE [LARGE SCALE GENOMIC DNA]</scope>
    <source>
        <strain evidence="2 3">JCM 16395</strain>
    </source>
</reference>
<proteinExistence type="predicted"/>
<dbReference type="Gene3D" id="3.90.79.10">
    <property type="entry name" value="Nucleoside Triphosphate Pyrophosphohydrolase"/>
    <property type="match status" value="1"/>
</dbReference>
<dbReference type="RefSeq" id="WP_096818979.1">
    <property type="nucleotide sequence ID" value="NZ_JXJU01000014.1"/>
</dbReference>
<evidence type="ECO:0000313" key="2">
    <source>
        <dbReference type="EMBL" id="PCR99036.1"/>
    </source>
</evidence>
<dbReference type="PANTHER" id="PTHR43736">
    <property type="entry name" value="ADP-RIBOSE PYROPHOSPHATASE"/>
    <property type="match status" value="1"/>
</dbReference>
<dbReference type="Pfam" id="PF00293">
    <property type="entry name" value="NUDIX"/>
    <property type="match status" value="1"/>
</dbReference>
<protein>
    <submittedName>
        <fullName evidence="2">DNA mismatch repair protein MutT</fullName>
    </submittedName>
</protein>
<dbReference type="AlphaFoldDB" id="A0A2A5RIX8"/>
<dbReference type="Gene3D" id="1.10.287.1030">
    <property type="entry name" value="Nudix-associated domain"/>
    <property type="match status" value="1"/>
</dbReference>
<dbReference type="SUPFAM" id="SSF55811">
    <property type="entry name" value="Nudix"/>
    <property type="match status" value="1"/>
</dbReference>
<comment type="caution">
    <text evidence="2">The sequence shown here is derived from an EMBL/GenBank/DDBJ whole genome shotgun (WGS) entry which is preliminary data.</text>
</comment>
<dbReference type="PROSITE" id="PS51462">
    <property type="entry name" value="NUDIX"/>
    <property type="match status" value="1"/>
</dbReference>
<dbReference type="EMBL" id="JXJU01000014">
    <property type="protein sequence ID" value="PCR99036.1"/>
    <property type="molecule type" value="Genomic_DNA"/>
</dbReference>
<dbReference type="InterPro" id="IPR000086">
    <property type="entry name" value="NUDIX_hydrolase_dom"/>
</dbReference>
<evidence type="ECO:0000313" key="3">
    <source>
        <dbReference type="Proteomes" id="UP000218181"/>
    </source>
</evidence>
<evidence type="ECO:0000259" key="1">
    <source>
        <dbReference type="PROSITE" id="PS51462"/>
    </source>
</evidence>